<dbReference type="GO" id="GO:0005886">
    <property type="term" value="C:plasma membrane"/>
    <property type="evidence" value="ECO:0007669"/>
    <property type="project" value="TreeGrafter"/>
</dbReference>
<dbReference type="InterPro" id="IPR027417">
    <property type="entry name" value="P-loop_NTPase"/>
</dbReference>
<evidence type="ECO:0000313" key="4">
    <source>
        <dbReference type="EMBL" id="ARU03112.1"/>
    </source>
</evidence>
<organism evidence="4 5">
    <name type="scientific">Yoonia vestfoldensis</name>
    <dbReference type="NCBI Taxonomy" id="245188"/>
    <lineage>
        <taxon>Bacteria</taxon>
        <taxon>Pseudomonadati</taxon>
        <taxon>Pseudomonadota</taxon>
        <taxon>Alphaproteobacteria</taxon>
        <taxon>Rhodobacterales</taxon>
        <taxon>Paracoccaceae</taxon>
        <taxon>Yoonia</taxon>
    </lineage>
</organism>
<dbReference type="GO" id="GO:0016887">
    <property type="term" value="F:ATP hydrolysis activity"/>
    <property type="evidence" value="ECO:0007669"/>
    <property type="project" value="InterPro"/>
</dbReference>
<dbReference type="GO" id="GO:0061693">
    <property type="term" value="F:alpha-D-ribose 1-methylphosphonate 5-triphosphate synthase activity"/>
    <property type="evidence" value="ECO:0007669"/>
    <property type="project" value="UniProtKB-EC"/>
</dbReference>
<evidence type="ECO:0000256" key="2">
    <source>
        <dbReference type="ARBA" id="ARBA00022840"/>
    </source>
</evidence>
<sequence>MTILCVEGLAKRYGDRTIGPATFTLTAGEVGLVVGGSGSGKSTLLDLIYGTRVASAGTAILDTGGWRRDLLTLSVVELISIRRSTIGYCTQFLTAIPGKSGRDLARETAAPGTCLTEIEGLFEQLALPPHIWDLPAVTWSGGEKQRLNIALAALRRPRILLLDEPFASLDRPLHPIIWSFLSDLAKAGTALLIGVHQTEDGIPTARTAVSLDPTKAELPPKHKPFHLAFTSETQDAT</sequence>
<evidence type="ECO:0000313" key="5">
    <source>
        <dbReference type="Proteomes" id="UP000195273"/>
    </source>
</evidence>
<dbReference type="InterPro" id="IPR003439">
    <property type="entry name" value="ABC_transporter-like_ATP-bd"/>
</dbReference>
<dbReference type="PROSITE" id="PS50893">
    <property type="entry name" value="ABC_TRANSPORTER_2"/>
    <property type="match status" value="1"/>
</dbReference>
<keyword evidence="1" id="KW-0547">Nucleotide-binding</keyword>
<dbReference type="Pfam" id="PF00005">
    <property type="entry name" value="ABC_tran"/>
    <property type="match status" value="1"/>
</dbReference>
<evidence type="ECO:0000259" key="3">
    <source>
        <dbReference type="PROSITE" id="PS50893"/>
    </source>
</evidence>
<dbReference type="SMART" id="SM00382">
    <property type="entry name" value="AAA"/>
    <property type="match status" value="1"/>
</dbReference>
<protein>
    <submittedName>
        <fullName evidence="4">Alpha-D-ribose 1-methylphosphonate 5-triphosphate synthase subunit PhnL</fullName>
        <ecNumber evidence="4">2.7.8.37</ecNumber>
    </submittedName>
</protein>
<dbReference type="SUPFAM" id="SSF52540">
    <property type="entry name" value="P-loop containing nucleoside triphosphate hydrolases"/>
    <property type="match status" value="1"/>
</dbReference>
<dbReference type="RefSeq" id="WP_087212163.1">
    <property type="nucleotide sequence ID" value="NZ_CP021431.1"/>
</dbReference>
<dbReference type="Gene3D" id="3.40.50.300">
    <property type="entry name" value="P-loop containing nucleotide triphosphate hydrolases"/>
    <property type="match status" value="1"/>
</dbReference>
<dbReference type="KEGG" id="lvs:LOKVESSMR4R_03847"/>
<proteinExistence type="predicted"/>
<evidence type="ECO:0000256" key="1">
    <source>
        <dbReference type="ARBA" id="ARBA00022741"/>
    </source>
</evidence>
<keyword evidence="4" id="KW-0808">Transferase</keyword>
<dbReference type="EMBL" id="CP021431">
    <property type="protein sequence ID" value="ARU03112.1"/>
    <property type="molecule type" value="Genomic_DNA"/>
</dbReference>
<dbReference type="InterPro" id="IPR003593">
    <property type="entry name" value="AAA+_ATPase"/>
</dbReference>
<reference evidence="4 5" key="1">
    <citation type="submission" date="2017-05" db="EMBL/GenBank/DDBJ databases">
        <title>Genome Sequence of Loktanella vestfoldensis Strain SMR4r Isolated from a Culture of the Diatom Skeletonema marinoi.</title>
        <authorList>
            <person name="Topel M."/>
            <person name="Pinder M.I.M."/>
            <person name="Johansson O.N."/>
            <person name="Kourtchenko O."/>
            <person name="Godhe A."/>
            <person name="Clarke A.K."/>
        </authorList>
    </citation>
    <scope>NUCLEOTIDE SEQUENCE [LARGE SCALE GENOMIC DNA]</scope>
    <source>
        <strain evidence="4 5">SMR4r</strain>
    </source>
</reference>
<dbReference type="GO" id="GO:0022857">
    <property type="term" value="F:transmembrane transporter activity"/>
    <property type="evidence" value="ECO:0007669"/>
    <property type="project" value="TreeGrafter"/>
</dbReference>
<feature type="domain" description="ABC transporter" evidence="3">
    <location>
        <begin position="1"/>
        <end position="237"/>
    </location>
</feature>
<dbReference type="EC" id="2.7.8.37" evidence="4"/>
<name>A0A1Y0EII6_9RHOB</name>
<dbReference type="Proteomes" id="UP000195273">
    <property type="component" value="Chromosome"/>
</dbReference>
<dbReference type="PANTHER" id="PTHR24220">
    <property type="entry name" value="IMPORT ATP-BINDING PROTEIN"/>
    <property type="match status" value="1"/>
</dbReference>
<keyword evidence="2" id="KW-0067">ATP-binding</keyword>
<dbReference type="InterPro" id="IPR015854">
    <property type="entry name" value="ABC_transpr_LolD-like"/>
</dbReference>
<dbReference type="OrthoDB" id="9787227at2"/>
<keyword evidence="5" id="KW-1185">Reference proteome</keyword>
<gene>
    <name evidence="4" type="primary">phnL</name>
    <name evidence="4" type="ORF">LOKVESSMR4R_03847</name>
</gene>
<accession>A0A1Y0EII6</accession>
<dbReference type="AlphaFoldDB" id="A0A1Y0EII6"/>
<dbReference type="GO" id="GO:0005524">
    <property type="term" value="F:ATP binding"/>
    <property type="evidence" value="ECO:0007669"/>
    <property type="project" value="UniProtKB-KW"/>
</dbReference>